<sequence>MIVITGQIFTDRETYPALIARLRELVEPSRAEEGCIFYHMAEEDPENGVILAAEAWESEEALNRHLSLPAIAKLLSDFEGKFRNDVNIHQVSSTRKM</sequence>
<dbReference type="EMBL" id="JACIDT010000008">
    <property type="protein sequence ID" value="MBB3926822.1"/>
    <property type="molecule type" value="Genomic_DNA"/>
</dbReference>
<accession>A0A7W6BKP3</accession>
<reference evidence="2 3" key="1">
    <citation type="submission" date="2020-08" db="EMBL/GenBank/DDBJ databases">
        <title>Genomic Encyclopedia of Type Strains, Phase IV (KMG-IV): sequencing the most valuable type-strain genomes for metagenomic binning, comparative biology and taxonomic classification.</title>
        <authorList>
            <person name="Goeker M."/>
        </authorList>
    </citation>
    <scope>NUCLEOTIDE SEQUENCE [LARGE SCALE GENOMIC DNA]</scope>
    <source>
        <strain evidence="2 3">DSM 26189</strain>
    </source>
</reference>
<dbReference type="AlphaFoldDB" id="A0A7W6BKP3"/>
<proteinExistence type="predicted"/>
<keyword evidence="3" id="KW-1185">Reference proteome</keyword>
<keyword evidence="2" id="KW-0560">Oxidoreductase</keyword>
<dbReference type="GO" id="GO:0004497">
    <property type="term" value="F:monooxygenase activity"/>
    <property type="evidence" value="ECO:0007669"/>
    <property type="project" value="UniProtKB-KW"/>
</dbReference>
<comment type="caution">
    <text evidence="2">The sequence shown here is derived from an EMBL/GenBank/DDBJ whole genome shotgun (WGS) entry which is preliminary data.</text>
</comment>
<evidence type="ECO:0000313" key="2">
    <source>
        <dbReference type="EMBL" id="MBB3926822.1"/>
    </source>
</evidence>
<evidence type="ECO:0000259" key="1">
    <source>
        <dbReference type="PROSITE" id="PS51725"/>
    </source>
</evidence>
<dbReference type="PANTHER" id="PTHR33336">
    <property type="entry name" value="QUINOL MONOOXYGENASE YGIN-RELATED"/>
    <property type="match status" value="1"/>
</dbReference>
<evidence type="ECO:0000313" key="3">
    <source>
        <dbReference type="Proteomes" id="UP000571950"/>
    </source>
</evidence>
<dbReference type="SUPFAM" id="SSF54909">
    <property type="entry name" value="Dimeric alpha+beta barrel"/>
    <property type="match status" value="1"/>
</dbReference>
<dbReference type="Pfam" id="PF03992">
    <property type="entry name" value="ABM"/>
    <property type="match status" value="1"/>
</dbReference>
<dbReference type="InterPro" id="IPR050744">
    <property type="entry name" value="AI-2_Isomerase_LsrG"/>
</dbReference>
<dbReference type="PROSITE" id="PS51725">
    <property type="entry name" value="ABM"/>
    <property type="match status" value="1"/>
</dbReference>
<dbReference type="Gene3D" id="3.30.70.100">
    <property type="match status" value="1"/>
</dbReference>
<dbReference type="InterPro" id="IPR011008">
    <property type="entry name" value="Dimeric_a/b-barrel"/>
</dbReference>
<gene>
    <name evidence="2" type="ORF">GGR43_002545</name>
</gene>
<organism evidence="2 3">
    <name type="scientific">Sphingobium jiangsuense</name>
    <dbReference type="NCBI Taxonomy" id="870476"/>
    <lineage>
        <taxon>Bacteria</taxon>
        <taxon>Pseudomonadati</taxon>
        <taxon>Pseudomonadota</taxon>
        <taxon>Alphaproteobacteria</taxon>
        <taxon>Sphingomonadales</taxon>
        <taxon>Sphingomonadaceae</taxon>
        <taxon>Sphingobium</taxon>
    </lineage>
</organism>
<dbReference type="RefSeq" id="WP_188072326.1">
    <property type="nucleotide sequence ID" value="NZ_BSPS01000003.1"/>
</dbReference>
<feature type="domain" description="ABM" evidence="1">
    <location>
        <begin position="2"/>
        <end position="91"/>
    </location>
</feature>
<keyword evidence="2" id="KW-0503">Monooxygenase</keyword>
<dbReference type="Proteomes" id="UP000571950">
    <property type="component" value="Unassembled WGS sequence"/>
</dbReference>
<dbReference type="InterPro" id="IPR007138">
    <property type="entry name" value="ABM_dom"/>
</dbReference>
<dbReference type="PANTHER" id="PTHR33336:SF3">
    <property type="entry name" value="ABM DOMAIN-CONTAINING PROTEIN"/>
    <property type="match status" value="1"/>
</dbReference>
<protein>
    <submittedName>
        <fullName evidence="2">Quinol monooxygenase YgiN</fullName>
    </submittedName>
</protein>
<name>A0A7W6BKP3_9SPHN</name>